<dbReference type="Gene3D" id="1.25.40.10">
    <property type="entry name" value="Tetratricopeptide repeat domain"/>
    <property type="match status" value="1"/>
</dbReference>
<feature type="region of interest" description="Disordered" evidence="1">
    <location>
        <begin position="42"/>
        <end position="64"/>
    </location>
</feature>
<evidence type="ECO:0000256" key="1">
    <source>
        <dbReference type="SAM" id="MobiDB-lite"/>
    </source>
</evidence>
<evidence type="ECO:0000256" key="2">
    <source>
        <dbReference type="SAM" id="Phobius"/>
    </source>
</evidence>
<proteinExistence type="predicted"/>
<dbReference type="InParanoid" id="A0A2H3E5Y6"/>
<dbReference type="CDD" id="cd20071">
    <property type="entry name" value="SET_SMYD"/>
    <property type="match status" value="1"/>
</dbReference>
<feature type="transmembrane region" description="Helical" evidence="2">
    <location>
        <begin position="12"/>
        <end position="34"/>
    </location>
</feature>
<keyword evidence="5" id="KW-1185">Reference proteome</keyword>
<dbReference type="PANTHER" id="PTHR47332:SF4">
    <property type="entry name" value="SET DOMAIN-CONTAINING PROTEIN 5"/>
    <property type="match status" value="1"/>
</dbReference>
<dbReference type="SUPFAM" id="SSF82199">
    <property type="entry name" value="SET domain"/>
    <property type="match status" value="1"/>
</dbReference>
<keyword evidence="2" id="KW-0472">Membrane</keyword>
<dbReference type="OrthoDB" id="265717at2759"/>
<dbReference type="SMART" id="SM00317">
    <property type="entry name" value="SET"/>
    <property type="match status" value="1"/>
</dbReference>
<keyword evidence="2" id="KW-0812">Transmembrane</keyword>
<dbReference type="InterPro" id="IPR046341">
    <property type="entry name" value="SET_dom_sf"/>
</dbReference>
<dbReference type="AlphaFoldDB" id="A0A2H3E5Y6"/>
<dbReference type="Proteomes" id="UP000217790">
    <property type="component" value="Unassembled WGS sequence"/>
</dbReference>
<evidence type="ECO:0000313" key="4">
    <source>
        <dbReference type="EMBL" id="PBK95076.1"/>
    </source>
</evidence>
<dbReference type="Gene3D" id="2.170.270.10">
    <property type="entry name" value="SET domain"/>
    <property type="match status" value="1"/>
</dbReference>
<dbReference type="OMA" id="CACPACI"/>
<sequence>MGRSRLLVITRMHYGIQAFFVAGILTFYLCFLLSSSRKSTETHSFDPVPSSSIPEPPPDGDTTRVLSKTPRIVLSDARIPGAPCFLYLPRGKHDMVYIDNIAKVKELSTWRVWDEPTPSDNRDAIVFRPVEGKGMGMVARRTILAGELIIAERPVYAQRKTLPRCSDQNTMNGVFHLAAVKDLSHTSREAIFSLKNSKTGYHPLSGILQTNFLMLDITEEPDPDPDNQFVGIFPLLSRANHDCTPNSHYFFNFSSFTGEFRATRDIPRGDEVTISYTYVLAPRTARQAHLRSDYSFTCSCAACRLDAKNAEASDDRRAKIDQLVEEITPGSSAWRKPSYEKMKECLKMVEKERLDIYRAQILFYGGTLLLQQGDVAHFLQWMKRAKEEYFRLEGEASPAFKAVSTTLQIWPGGSR</sequence>
<dbReference type="PROSITE" id="PS50280">
    <property type="entry name" value="SET"/>
    <property type="match status" value="1"/>
</dbReference>
<protein>
    <submittedName>
        <fullName evidence="4">SET domain-containing protein</fullName>
    </submittedName>
</protein>
<feature type="domain" description="SET" evidence="3">
    <location>
        <begin position="123"/>
        <end position="277"/>
    </location>
</feature>
<accession>A0A2H3E5Y6</accession>
<dbReference type="EMBL" id="KZ293652">
    <property type="protein sequence ID" value="PBK95076.1"/>
    <property type="molecule type" value="Genomic_DNA"/>
</dbReference>
<evidence type="ECO:0000313" key="5">
    <source>
        <dbReference type="Proteomes" id="UP000217790"/>
    </source>
</evidence>
<dbReference type="InterPro" id="IPR011990">
    <property type="entry name" value="TPR-like_helical_dom_sf"/>
</dbReference>
<dbReference type="STRING" id="47427.A0A2H3E5Y6"/>
<dbReference type="Pfam" id="PF00856">
    <property type="entry name" value="SET"/>
    <property type="match status" value="1"/>
</dbReference>
<organism evidence="4 5">
    <name type="scientific">Armillaria gallica</name>
    <name type="common">Bulbous honey fungus</name>
    <name type="synonym">Armillaria bulbosa</name>
    <dbReference type="NCBI Taxonomy" id="47427"/>
    <lineage>
        <taxon>Eukaryota</taxon>
        <taxon>Fungi</taxon>
        <taxon>Dikarya</taxon>
        <taxon>Basidiomycota</taxon>
        <taxon>Agaricomycotina</taxon>
        <taxon>Agaricomycetes</taxon>
        <taxon>Agaricomycetidae</taxon>
        <taxon>Agaricales</taxon>
        <taxon>Marasmiineae</taxon>
        <taxon>Physalacriaceae</taxon>
        <taxon>Armillaria</taxon>
    </lineage>
</organism>
<name>A0A2H3E5Y6_ARMGA</name>
<dbReference type="PANTHER" id="PTHR47332">
    <property type="entry name" value="SET DOMAIN-CONTAINING PROTEIN 5"/>
    <property type="match status" value="1"/>
</dbReference>
<evidence type="ECO:0000259" key="3">
    <source>
        <dbReference type="PROSITE" id="PS50280"/>
    </source>
</evidence>
<gene>
    <name evidence="4" type="ORF">ARMGADRAFT_786691</name>
</gene>
<reference evidence="5" key="1">
    <citation type="journal article" date="2017" name="Nat. Ecol. Evol.">
        <title>Genome expansion and lineage-specific genetic innovations in the forest pathogenic fungi Armillaria.</title>
        <authorList>
            <person name="Sipos G."/>
            <person name="Prasanna A.N."/>
            <person name="Walter M.C."/>
            <person name="O'Connor E."/>
            <person name="Balint B."/>
            <person name="Krizsan K."/>
            <person name="Kiss B."/>
            <person name="Hess J."/>
            <person name="Varga T."/>
            <person name="Slot J."/>
            <person name="Riley R."/>
            <person name="Boka B."/>
            <person name="Rigling D."/>
            <person name="Barry K."/>
            <person name="Lee J."/>
            <person name="Mihaltcheva S."/>
            <person name="LaButti K."/>
            <person name="Lipzen A."/>
            <person name="Waldron R."/>
            <person name="Moloney N.M."/>
            <person name="Sperisen C."/>
            <person name="Kredics L."/>
            <person name="Vagvoelgyi C."/>
            <person name="Patrignani A."/>
            <person name="Fitzpatrick D."/>
            <person name="Nagy I."/>
            <person name="Doyle S."/>
            <person name="Anderson J.B."/>
            <person name="Grigoriev I.V."/>
            <person name="Gueldener U."/>
            <person name="Muensterkoetter M."/>
            <person name="Nagy L.G."/>
        </authorList>
    </citation>
    <scope>NUCLEOTIDE SEQUENCE [LARGE SCALE GENOMIC DNA]</scope>
    <source>
        <strain evidence="5">Ar21-2</strain>
    </source>
</reference>
<keyword evidence="2" id="KW-1133">Transmembrane helix</keyword>
<dbReference type="InterPro" id="IPR001214">
    <property type="entry name" value="SET_dom"/>
</dbReference>
<dbReference type="InterPro" id="IPR053185">
    <property type="entry name" value="SET_domain_protein"/>
</dbReference>